<dbReference type="EMBL" id="CP069188">
    <property type="protein sequence ID" value="QRV13884.1"/>
    <property type="molecule type" value="Genomic_DNA"/>
</dbReference>
<dbReference type="InterPro" id="IPR009200">
    <property type="entry name" value="DUF1269_membrane"/>
</dbReference>
<accession>A0A8T8DW92</accession>
<feature type="transmembrane region" description="Helical" evidence="1">
    <location>
        <begin position="55"/>
        <end position="78"/>
    </location>
</feature>
<dbReference type="KEGG" id="hsal:JMJ58_13090"/>
<gene>
    <name evidence="2" type="ORF">JMJ58_13090</name>
</gene>
<organism evidence="2 3">
    <name type="scientific">Haloterrigena salifodinae</name>
    <dbReference type="NCBI Taxonomy" id="2675099"/>
    <lineage>
        <taxon>Archaea</taxon>
        <taxon>Methanobacteriati</taxon>
        <taxon>Methanobacteriota</taxon>
        <taxon>Stenosarchaea group</taxon>
        <taxon>Halobacteria</taxon>
        <taxon>Halobacteriales</taxon>
        <taxon>Natrialbaceae</taxon>
        <taxon>Haloterrigena</taxon>
    </lineage>
</organism>
<proteinExistence type="predicted"/>
<keyword evidence="1" id="KW-0812">Transmembrane</keyword>
<sequence>MKELIVLAFDSMDGAKSVRDELYELQKEELLQLDDAAVVVRKENGHVKVKQARSLVGAGALGGAFWGLLIGTIFWMPWLGVAIGAASGALSGKFSNVGIDDDFIDEVSDTIEPGHSALFMLAHDVSEERIVEDLASYDPEVIRTNLSPTDEDTLREMFAAEEVAA</sequence>
<keyword evidence="3" id="KW-1185">Reference proteome</keyword>
<dbReference type="OrthoDB" id="201668at2157"/>
<dbReference type="RefSeq" id="WP_126662002.1">
    <property type="nucleotide sequence ID" value="NZ_CP069188.1"/>
</dbReference>
<evidence type="ECO:0000256" key="1">
    <source>
        <dbReference type="SAM" id="Phobius"/>
    </source>
</evidence>
<dbReference type="Pfam" id="PF06897">
    <property type="entry name" value="DUF1269"/>
    <property type="match status" value="1"/>
</dbReference>
<protein>
    <submittedName>
        <fullName evidence="2">DUF1269 domain-containing protein</fullName>
    </submittedName>
</protein>
<name>A0A8T8DW92_9EURY</name>
<dbReference type="GeneID" id="62876076"/>
<dbReference type="Proteomes" id="UP000637819">
    <property type="component" value="Chromosome"/>
</dbReference>
<dbReference type="AlphaFoldDB" id="A0A8T8DW92"/>
<keyword evidence="1" id="KW-1133">Transmembrane helix</keyword>
<keyword evidence="1" id="KW-0472">Membrane</keyword>
<evidence type="ECO:0000313" key="3">
    <source>
        <dbReference type="Proteomes" id="UP000637819"/>
    </source>
</evidence>
<evidence type="ECO:0000313" key="2">
    <source>
        <dbReference type="EMBL" id="QRV13884.1"/>
    </source>
</evidence>
<reference evidence="2 3" key="1">
    <citation type="submission" date="2021-01" db="EMBL/GenBank/DDBJ databases">
        <title>Genome Sequence and Methylation Pattern of Haloterrigena salifodinae BOL5-1, An Extremely Halophilic Archaeon from a Bolivian Salt Mine.</title>
        <authorList>
            <person name="DasSarma P."/>
            <person name="Anton B.P."/>
            <person name="DasSarma S.L."/>
            <person name="von Ehrenheim H.A.L."/>
            <person name="Martinez F.L."/>
            <person name="Guzman D."/>
            <person name="Roberts R.J."/>
            <person name="DasSarma S."/>
        </authorList>
    </citation>
    <scope>NUCLEOTIDE SEQUENCE [LARGE SCALE GENOMIC DNA]</scope>
    <source>
        <strain evidence="2 3">BOL5-1</strain>
    </source>
</reference>